<evidence type="ECO:0000256" key="6">
    <source>
        <dbReference type="SAM" id="Phobius"/>
    </source>
</evidence>
<dbReference type="InterPro" id="IPR013783">
    <property type="entry name" value="Ig-like_fold"/>
</dbReference>
<comment type="caution">
    <text evidence="9">The sequence shown here is derived from an EMBL/GenBank/DDBJ whole genome shotgun (WGS) entry which is preliminary data.</text>
</comment>
<dbReference type="SUPFAM" id="SSF48726">
    <property type="entry name" value="Immunoglobulin"/>
    <property type="match status" value="2"/>
</dbReference>
<comment type="subcellular location">
    <subcellularLocation>
        <location evidence="1">Membrane</location>
        <topology evidence="1">Single-pass type I membrane protein</topology>
    </subcellularLocation>
</comment>
<dbReference type="GO" id="GO:0050839">
    <property type="term" value="F:cell adhesion molecule binding"/>
    <property type="evidence" value="ECO:0007669"/>
    <property type="project" value="TreeGrafter"/>
</dbReference>
<keyword evidence="6" id="KW-0812">Transmembrane</keyword>
<dbReference type="PROSITE" id="PS50835">
    <property type="entry name" value="IG_LIKE"/>
    <property type="match status" value="1"/>
</dbReference>
<evidence type="ECO:0000313" key="9">
    <source>
        <dbReference type="EMBL" id="CAF0739214.1"/>
    </source>
</evidence>
<evidence type="ECO:0000256" key="3">
    <source>
        <dbReference type="ARBA" id="ARBA00023157"/>
    </source>
</evidence>
<organism evidence="9 12">
    <name type="scientific">Rotaria sordida</name>
    <dbReference type="NCBI Taxonomy" id="392033"/>
    <lineage>
        <taxon>Eukaryota</taxon>
        <taxon>Metazoa</taxon>
        <taxon>Spiralia</taxon>
        <taxon>Gnathifera</taxon>
        <taxon>Rotifera</taxon>
        <taxon>Eurotatoria</taxon>
        <taxon>Bdelloidea</taxon>
        <taxon>Philodinida</taxon>
        <taxon>Philodinidae</taxon>
        <taxon>Rotaria</taxon>
    </lineage>
</organism>
<dbReference type="InterPro" id="IPR051275">
    <property type="entry name" value="Cell_adhesion_signaling"/>
</dbReference>
<keyword evidence="5" id="KW-0393">Immunoglobulin domain</keyword>
<evidence type="ECO:0000313" key="11">
    <source>
        <dbReference type="EMBL" id="CAF3960983.1"/>
    </source>
</evidence>
<evidence type="ECO:0000259" key="8">
    <source>
        <dbReference type="PROSITE" id="PS50835"/>
    </source>
</evidence>
<feature type="transmembrane region" description="Helical" evidence="6">
    <location>
        <begin position="367"/>
        <end position="391"/>
    </location>
</feature>
<dbReference type="EMBL" id="CAJOBE010005110">
    <property type="protein sequence ID" value="CAF3960983.1"/>
    <property type="molecule type" value="Genomic_DNA"/>
</dbReference>
<dbReference type="CDD" id="cd00096">
    <property type="entry name" value="Ig"/>
    <property type="match status" value="1"/>
</dbReference>
<dbReference type="PANTHER" id="PTHR11640:SF158">
    <property type="entry name" value="V-SET AND IMMUNOGLOBULIN DOMAIN-CONTAINING PROTEIN 10-LIKE 2"/>
    <property type="match status" value="1"/>
</dbReference>
<sequence>MLFNYRINLILIFLNLIIAEHYNTVLNNHDNIILISSVLGTQLIFNVEEINEVIDDENLKTIFWYKGIINLKPLYIISNRSRYHIINRTKLIIEQVSIGDEGFYTLKIQTKLNTYKQYLYHVILFTQNLSLFITPPSYQQITYHAEQSINLTCSISLYADRTYIEQIRSLFSSIWFMIIYNNDPDYYQLLSSSSSISYIYTAYLFNYELNQNDHNQTVSCALIQQDLKQIIILNVTLIDILNIEYKAYLYGNYYFIRSFNSYSSIEINCEEFHGNPKPVYSLIWMLNGENRTLLNKTKHGRYFIDNATWRHRGNYTCLAENYLNNHQPVHQSFRLNIWFNEHELKFQHQTKLLSLEQLFQLNTNKSIILIFLIIIFIFSCIFFVLSFYYFCLQIK</sequence>
<dbReference type="EMBL" id="CAJNOU010000008">
    <property type="protein sequence ID" value="CAF0798643.1"/>
    <property type="molecule type" value="Genomic_DNA"/>
</dbReference>
<dbReference type="Pfam" id="PF13927">
    <property type="entry name" value="Ig_3"/>
    <property type="match status" value="1"/>
</dbReference>
<name>A0A813NJT1_9BILA</name>
<feature type="chain" id="PRO_5035596943" description="Ig-like domain-containing protein" evidence="7">
    <location>
        <begin position="20"/>
        <end position="395"/>
    </location>
</feature>
<dbReference type="Proteomes" id="UP000663882">
    <property type="component" value="Unassembled WGS sequence"/>
</dbReference>
<keyword evidence="3" id="KW-1015">Disulfide bond</keyword>
<dbReference type="EMBL" id="CAJNOO010000011">
    <property type="protein sequence ID" value="CAF0739214.1"/>
    <property type="molecule type" value="Genomic_DNA"/>
</dbReference>
<evidence type="ECO:0000256" key="1">
    <source>
        <dbReference type="ARBA" id="ARBA00004479"/>
    </source>
</evidence>
<dbReference type="Gene3D" id="2.60.40.10">
    <property type="entry name" value="Immunoglobulins"/>
    <property type="match status" value="2"/>
</dbReference>
<dbReference type="Proteomes" id="UP000663874">
    <property type="component" value="Unassembled WGS sequence"/>
</dbReference>
<feature type="signal peptide" evidence="7">
    <location>
        <begin position="1"/>
        <end position="19"/>
    </location>
</feature>
<dbReference type="AlphaFoldDB" id="A0A813NJT1"/>
<dbReference type="InterPro" id="IPR036179">
    <property type="entry name" value="Ig-like_dom_sf"/>
</dbReference>
<evidence type="ECO:0000256" key="7">
    <source>
        <dbReference type="SAM" id="SignalP"/>
    </source>
</evidence>
<keyword evidence="7" id="KW-0732">Signal</keyword>
<dbReference type="GO" id="GO:0098609">
    <property type="term" value="P:cell-cell adhesion"/>
    <property type="evidence" value="ECO:0007669"/>
    <property type="project" value="TreeGrafter"/>
</dbReference>
<evidence type="ECO:0000256" key="4">
    <source>
        <dbReference type="ARBA" id="ARBA00023180"/>
    </source>
</evidence>
<evidence type="ECO:0000313" key="12">
    <source>
        <dbReference type="Proteomes" id="UP000663882"/>
    </source>
</evidence>
<evidence type="ECO:0000256" key="2">
    <source>
        <dbReference type="ARBA" id="ARBA00023136"/>
    </source>
</evidence>
<reference evidence="9" key="1">
    <citation type="submission" date="2021-02" db="EMBL/GenBank/DDBJ databases">
        <authorList>
            <person name="Nowell W R."/>
        </authorList>
    </citation>
    <scope>NUCLEOTIDE SEQUENCE</scope>
</reference>
<feature type="domain" description="Ig-like" evidence="8">
    <location>
        <begin position="263"/>
        <end position="336"/>
    </location>
</feature>
<dbReference type="PANTHER" id="PTHR11640">
    <property type="entry name" value="NEPHRIN"/>
    <property type="match status" value="1"/>
</dbReference>
<keyword evidence="4" id="KW-0325">Glycoprotein</keyword>
<dbReference type="Proteomes" id="UP000663889">
    <property type="component" value="Unassembled WGS sequence"/>
</dbReference>
<gene>
    <name evidence="11" type="ORF">FNK824_LOCUS23776</name>
    <name evidence="9" type="ORF">RFH988_LOCUS629</name>
    <name evidence="10" type="ORF">SEV965_LOCUS512</name>
</gene>
<accession>A0A813NJT1</accession>
<keyword evidence="2 6" id="KW-0472">Membrane</keyword>
<evidence type="ECO:0000256" key="5">
    <source>
        <dbReference type="ARBA" id="ARBA00023319"/>
    </source>
</evidence>
<dbReference type="InterPro" id="IPR007110">
    <property type="entry name" value="Ig-like_dom"/>
</dbReference>
<protein>
    <recommendedName>
        <fullName evidence="8">Ig-like domain-containing protein</fullName>
    </recommendedName>
</protein>
<keyword evidence="6" id="KW-1133">Transmembrane helix</keyword>
<proteinExistence type="predicted"/>
<evidence type="ECO:0000313" key="10">
    <source>
        <dbReference type="EMBL" id="CAF0798643.1"/>
    </source>
</evidence>
<dbReference type="GO" id="GO:0005911">
    <property type="term" value="C:cell-cell junction"/>
    <property type="evidence" value="ECO:0007669"/>
    <property type="project" value="TreeGrafter"/>
</dbReference>
<dbReference type="OrthoDB" id="10028950at2759"/>
<dbReference type="GO" id="GO:0005886">
    <property type="term" value="C:plasma membrane"/>
    <property type="evidence" value="ECO:0007669"/>
    <property type="project" value="TreeGrafter"/>
</dbReference>